<dbReference type="InterPro" id="IPR029045">
    <property type="entry name" value="ClpP/crotonase-like_dom_sf"/>
</dbReference>
<dbReference type="Gene3D" id="3.30.750.44">
    <property type="match status" value="1"/>
</dbReference>
<proteinExistence type="predicted"/>
<dbReference type="PANTHER" id="PTHR11261">
    <property type="entry name" value="INTERPHOTORECEPTOR RETINOID-BINDING PROTEIN"/>
    <property type="match status" value="1"/>
</dbReference>
<comment type="caution">
    <text evidence="2">The sequence shown here is derived from an EMBL/GenBank/DDBJ whole genome shotgun (WGS) entry which is preliminary data.</text>
</comment>
<dbReference type="Pfam" id="PF03572">
    <property type="entry name" value="Peptidase_S41"/>
    <property type="match status" value="1"/>
</dbReference>
<organism evidence="2 3">
    <name type="scientific">Pilimelia columellifera subsp. columellifera</name>
    <dbReference type="NCBI Taxonomy" id="706583"/>
    <lineage>
        <taxon>Bacteria</taxon>
        <taxon>Bacillati</taxon>
        <taxon>Actinomycetota</taxon>
        <taxon>Actinomycetes</taxon>
        <taxon>Micromonosporales</taxon>
        <taxon>Micromonosporaceae</taxon>
        <taxon>Pilimelia</taxon>
    </lineage>
</organism>
<dbReference type="Proteomes" id="UP001499978">
    <property type="component" value="Unassembled WGS sequence"/>
</dbReference>
<dbReference type="SUPFAM" id="SSF52096">
    <property type="entry name" value="ClpP/crotonase"/>
    <property type="match status" value="1"/>
</dbReference>
<reference evidence="2 3" key="1">
    <citation type="journal article" date="2019" name="Int. J. Syst. Evol. Microbiol.">
        <title>The Global Catalogue of Microorganisms (GCM) 10K type strain sequencing project: providing services to taxonomists for standard genome sequencing and annotation.</title>
        <authorList>
            <consortium name="The Broad Institute Genomics Platform"/>
            <consortium name="The Broad Institute Genome Sequencing Center for Infectious Disease"/>
            <person name="Wu L."/>
            <person name="Ma J."/>
        </authorList>
    </citation>
    <scope>NUCLEOTIDE SEQUENCE [LARGE SCALE GENOMIC DNA]</scope>
    <source>
        <strain evidence="2 3">JCM 3367</strain>
    </source>
</reference>
<dbReference type="CDD" id="cd07563">
    <property type="entry name" value="Peptidase_S41_IRBP"/>
    <property type="match status" value="1"/>
</dbReference>
<dbReference type="PANTHER" id="PTHR11261:SF3">
    <property type="entry name" value="RETINOL-BINDING PROTEIN 3"/>
    <property type="match status" value="1"/>
</dbReference>
<keyword evidence="3" id="KW-1185">Reference proteome</keyword>
<feature type="domain" description="Tail specific protease" evidence="1">
    <location>
        <begin position="87"/>
        <end position="279"/>
    </location>
</feature>
<evidence type="ECO:0000313" key="2">
    <source>
        <dbReference type="EMBL" id="GAA2530801.1"/>
    </source>
</evidence>
<dbReference type="EMBL" id="BAAARY010000022">
    <property type="protein sequence ID" value="GAA2530801.1"/>
    <property type="molecule type" value="Genomic_DNA"/>
</dbReference>
<dbReference type="SMART" id="SM00245">
    <property type="entry name" value="TSPc"/>
    <property type="match status" value="1"/>
</dbReference>
<evidence type="ECO:0000259" key="1">
    <source>
        <dbReference type="SMART" id="SM00245"/>
    </source>
</evidence>
<dbReference type="RefSeq" id="WP_344174108.1">
    <property type="nucleotide sequence ID" value="NZ_BAAARY010000022.1"/>
</dbReference>
<accession>A0ABN3NQJ9</accession>
<evidence type="ECO:0000313" key="3">
    <source>
        <dbReference type="Proteomes" id="UP001499978"/>
    </source>
</evidence>
<gene>
    <name evidence="2" type="ORF">GCM10010201_32940</name>
</gene>
<dbReference type="Gene3D" id="3.90.226.10">
    <property type="entry name" value="2-enoyl-CoA Hydratase, Chain A, domain 1"/>
    <property type="match status" value="1"/>
</dbReference>
<dbReference type="InterPro" id="IPR005151">
    <property type="entry name" value="Tail-specific_protease"/>
</dbReference>
<protein>
    <submittedName>
        <fullName evidence="2">S41 family peptidase</fullName>
    </submittedName>
</protein>
<sequence>MVLSPAAVVEAVAVAVAGRYVFPEAGTALAAELRARAAAGAYDQLAGPTLGEQVTADMFAGCADHHLRLRWRERPVADPVVAAAESERRYREKLRRGAGGVRRVQTLGAGVALVELTQVGPPQWVGADLAAAFQLVAGASALLLDLRTNPGGTPEGAALVCSYLLPAPSTHVNTVHSGDGVSRQFWTTPWLPAPPFLDRPVWVLTGPETFSGAEEVAYNLQAMGRATVVGERTRGGAHPTDRVWLDPQHELMLPVGRSVNPVTGANWEGVGVRPDVEVPAAEAETTAVQLAHAAR</sequence>
<name>A0ABN3NQJ9_9ACTN</name>